<dbReference type="SUPFAM" id="SSF46955">
    <property type="entry name" value="Putative DNA-binding domain"/>
    <property type="match status" value="1"/>
</dbReference>
<dbReference type="PANTHER" id="PTHR34585:SF22">
    <property type="entry name" value="HELIX-TURN-HELIX DOMAIN-CONTAINING PROTEIN"/>
    <property type="match status" value="1"/>
</dbReference>
<gene>
    <name evidence="2" type="ORF">SAMN05216250_17115</name>
</gene>
<dbReference type="PANTHER" id="PTHR34585">
    <property type="match status" value="1"/>
</dbReference>
<name>A0A1I5EXR7_9BACE</name>
<dbReference type="RefSeq" id="WP_011108428.1">
    <property type="nucleotide sequence ID" value="NZ_CAKOCS010000029.1"/>
</dbReference>
<feature type="domain" description="Helix-turn-helix" evidence="1">
    <location>
        <begin position="40"/>
        <end position="87"/>
    </location>
</feature>
<dbReference type="InterPro" id="IPR009061">
    <property type="entry name" value="DNA-bd_dom_put_sf"/>
</dbReference>
<dbReference type="Proteomes" id="UP000183766">
    <property type="component" value="Unassembled WGS sequence"/>
</dbReference>
<dbReference type="Pfam" id="PF12728">
    <property type="entry name" value="HTH_17"/>
    <property type="match status" value="1"/>
</dbReference>
<dbReference type="AlphaFoldDB" id="A0A1I5EXR7"/>
<evidence type="ECO:0000313" key="2">
    <source>
        <dbReference type="EMBL" id="SFO16247.1"/>
    </source>
</evidence>
<reference evidence="2 3" key="1">
    <citation type="submission" date="2016-10" db="EMBL/GenBank/DDBJ databases">
        <authorList>
            <person name="de Groot N.N."/>
        </authorList>
    </citation>
    <scope>NUCLEOTIDE SEQUENCE [LARGE SCALE GENOMIC DNA]</scope>
    <source>
        <strain evidence="2 3">NLAE-zl-C202</strain>
    </source>
</reference>
<dbReference type="SMR" id="A0A1I5EXR7"/>
<organism evidence="2 3">
    <name type="scientific">Bacteroides xylanisolvens</name>
    <dbReference type="NCBI Taxonomy" id="371601"/>
    <lineage>
        <taxon>Bacteria</taxon>
        <taxon>Pseudomonadati</taxon>
        <taxon>Bacteroidota</taxon>
        <taxon>Bacteroidia</taxon>
        <taxon>Bacteroidales</taxon>
        <taxon>Bacteroidaceae</taxon>
        <taxon>Bacteroides</taxon>
    </lineage>
</organism>
<protein>
    <submittedName>
        <fullName evidence="2">Helix-turn-helix domain-containing protein</fullName>
    </submittedName>
</protein>
<proteinExistence type="predicted"/>
<evidence type="ECO:0000313" key="3">
    <source>
        <dbReference type="Proteomes" id="UP000183766"/>
    </source>
</evidence>
<dbReference type="InterPro" id="IPR041657">
    <property type="entry name" value="HTH_17"/>
</dbReference>
<dbReference type="GeneID" id="82173682"/>
<dbReference type="EMBL" id="FOUM01000071">
    <property type="protein sequence ID" value="SFO16247.1"/>
    <property type="molecule type" value="Genomic_DNA"/>
</dbReference>
<evidence type="ECO:0000259" key="1">
    <source>
        <dbReference type="Pfam" id="PF12728"/>
    </source>
</evidence>
<sequence length="95" mass="11173">MEVISIEAATFEEMKQALSSIIRDIRTGRGIRQEERLTEWMDNQEACIMMDISPRKLLTLRSTGKIPYSRIDRKIYYRKKDIVTYMEGVLQKGNN</sequence>
<accession>A0A1I5EXR7</accession>
<dbReference type="DNASU" id="1072883"/>